<keyword evidence="2" id="KW-1185">Reference proteome</keyword>
<dbReference type="Proteomes" id="UP001165289">
    <property type="component" value="Unassembled WGS sequence"/>
</dbReference>
<dbReference type="AlphaFoldDB" id="A0AAV7K5W2"/>
<protein>
    <submittedName>
        <fullName evidence="1">Uncharacterized protein</fullName>
    </submittedName>
</protein>
<evidence type="ECO:0000313" key="2">
    <source>
        <dbReference type="Proteomes" id="UP001165289"/>
    </source>
</evidence>
<comment type="caution">
    <text evidence="1">The sequence shown here is derived from an EMBL/GenBank/DDBJ whole genome shotgun (WGS) entry which is preliminary data.</text>
</comment>
<organism evidence="1 2">
    <name type="scientific">Oopsacas minuta</name>
    <dbReference type="NCBI Taxonomy" id="111878"/>
    <lineage>
        <taxon>Eukaryota</taxon>
        <taxon>Metazoa</taxon>
        <taxon>Porifera</taxon>
        <taxon>Hexactinellida</taxon>
        <taxon>Hexasterophora</taxon>
        <taxon>Lyssacinosida</taxon>
        <taxon>Leucopsacidae</taxon>
        <taxon>Oopsacas</taxon>
    </lineage>
</organism>
<sequence>MTPYIGKRNYEYLSPDSLFTVDKQWRFSPRKITLSNWVPKQCKSLVKYCSGYYSQPDIVWKGLDRVRQILLLASSLIAPGSITEECNSSWQLLIDNISKSIKTFTDNDPNISPGTVKEMVNYLCFLFKFVNYEINFIQAKLTNVAERTITTLVFAFAFESLWKIKLQKRSEQKAKTEVKKDNFRQYFLQKIENRKIIRENWNREKMKESDCKISAKFAQDFLESVKRGVLTAEQLEIENYFNNKKEIFSHAGLLLTANCMLMTELEKDPESEVSDQDNFVIKYICNRNDELKKIFADKWAKVQDEYYLCILREIRKKLSENIESFKQVLIALLDSLKQSSNSSRNSEYQAFDSDSNFEIADIEACKEIDFEKKRETPFKAMLMYLHKYLNPQVTPGQFQDVFKQNNIFEVDG</sequence>
<dbReference type="EMBL" id="JAKMXF010000144">
    <property type="protein sequence ID" value="KAI6656616.1"/>
    <property type="molecule type" value="Genomic_DNA"/>
</dbReference>
<proteinExistence type="predicted"/>
<gene>
    <name evidence="1" type="ORF">LOD99_1411</name>
</gene>
<reference evidence="1 2" key="1">
    <citation type="journal article" date="2023" name="BMC Biol.">
        <title>The compact genome of the sponge Oopsacas minuta (Hexactinellida) is lacking key metazoan core genes.</title>
        <authorList>
            <person name="Santini S."/>
            <person name="Schenkelaars Q."/>
            <person name="Jourda C."/>
            <person name="Duchesne M."/>
            <person name="Belahbib H."/>
            <person name="Rocher C."/>
            <person name="Selva M."/>
            <person name="Riesgo A."/>
            <person name="Vervoort M."/>
            <person name="Leys S.P."/>
            <person name="Kodjabachian L."/>
            <person name="Le Bivic A."/>
            <person name="Borchiellini C."/>
            <person name="Claverie J.M."/>
            <person name="Renard E."/>
        </authorList>
    </citation>
    <scope>NUCLEOTIDE SEQUENCE [LARGE SCALE GENOMIC DNA]</scope>
    <source>
        <strain evidence="1">SPO-2</strain>
    </source>
</reference>
<accession>A0AAV7K5W2</accession>
<name>A0AAV7K5W2_9METZ</name>
<evidence type="ECO:0000313" key="1">
    <source>
        <dbReference type="EMBL" id="KAI6656616.1"/>
    </source>
</evidence>